<dbReference type="GO" id="GO:0016787">
    <property type="term" value="F:hydrolase activity"/>
    <property type="evidence" value="ECO:0007669"/>
    <property type="project" value="UniProtKB-KW"/>
</dbReference>
<dbReference type="Gene3D" id="3.30.379.10">
    <property type="entry name" value="Chitobiase/beta-hexosaminidase domain 2-like"/>
    <property type="match status" value="1"/>
</dbReference>
<dbReference type="Proteomes" id="UP000831113">
    <property type="component" value="Plasmid unnamed1"/>
</dbReference>
<evidence type="ECO:0000313" key="5">
    <source>
        <dbReference type="EMBL" id="UOG77325.1"/>
    </source>
</evidence>
<sequence>MREWKFYLLLALLLGGGCLSAQAQPIPQPVTLASRFGPKVFPLVHQRMAVPIYVDAQDAEVVGVATEALANDINSITTVKPQTRAATEPLAPYSVIVGTLGHSRLIDQLAAKQAGNIQQLKGQWETFSISVIDRPFGQDGKALVVAGSDRRGTAFGVFELSRRLGVSPWYWWADVTPLHQDNLYLTAGTHLSPSPTVKYRGLFLNDEDWGLQPWAAKNIDQDIKDIGPNTYARLFELLLRLKANLIWPAMHPSTKAFFHYPGNPKVADRYAILVGTSHAEPMLRNNVDEWDEKTMGPFDYFRNKPSVYNYWNQRAQEAGKMEAMYSLGMRGVHDSGMQGARTPKEAAQMLGSVLADQREILRKNVAADVTTVPQVFTAYKEVLDVYDQGLKLPDDVTLVWPDDNYGYISRLSNAEEQRRGGGSGVYYHASYWGRPHDYLWLSSTHPALIREEMMKAHALKTDQLWVMNVGDIKPLEYNVQLFLDMAYAPQPFQESSYVPTHLQQWAQEVFGEEHAAAIRDILWKYYDLAFERRPEFMGWSQTEPTTPTHRTEYNHFYYGDEAQRRLDSYAALEQQVKQLRPKIGAARADAFYQLVYYPVVGASLINQKFLYLDKSYLYARQNRASAADYARWSEQAYASIERETEYHNNQLAGGKWQGMMSMKPRDLPVYKAPVLPTLSPDTSQVWGVAPEGFVTQDSSLLGPGTQPLALPTFVPWGPTSYFIDVFLTGRQAVTWRVKTSNKWLVLSAQQGQLRAGAGQNQQRLQVRINWEKVPKRAASLTGYITFTGAGKPQRVAVRVEGAAEKTLAGFAETNGYISIPATEYSRKVNQPTNHWAVVEGLGHTGRALQAWPLQTTPLAEANHVQAQASVVEYDFSTFTKAAPTIMVTTLPTHPLTRQASMRYGVALDDGPVEVVDFKTVGRSEEWKQNVLRNSARRQVKGQLLAPGRHILKLYLLDPGVVLDHITLDLGGLQPAYSIIPETRRPKTNLPVASPTPQAKPTPTANN</sequence>
<evidence type="ECO:0000256" key="1">
    <source>
        <dbReference type="ARBA" id="ARBA00022801"/>
    </source>
</evidence>
<evidence type="ECO:0000259" key="4">
    <source>
        <dbReference type="Pfam" id="PF17829"/>
    </source>
</evidence>
<accession>A0ABY4D6T5</accession>
<keyword evidence="5" id="KW-0614">Plasmid</keyword>
<feature type="domain" description="Gylcosyl hydrolase 115 C-terminal" evidence="4">
    <location>
        <begin position="809"/>
        <end position="977"/>
    </location>
</feature>
<dbReference type="PANTHER" id="PTHR37842:SF2">
    <property type="entry name" value="GYLCOSYL HYDROLASE 115 C-TERMINAL DOMAIN-CONTAINING PROTEIN"/>
    <property type="match status" value="1"/>
</dbReference>
<keyword evidence="3" id="KW-0732">Signal</keyword>
<organism evidence="5 6">
    <name type="scientific">Hymenobacter tibetensis</name>
    <dbReference type="NCBI Taxonomy" id="497967"/>
    <lineage>
        <taxon>Bacteria</taxon>
        <taxon>Pseudomonadati</taxon>
        <taxon>Bacteroidota</taxon>
        <taxon>Cytophagia</taxon>
        <taxon>Cytophagales</taxon>
        <taxon>Hymenobacteraceae</taxon>
        <taxon>Hymenobacter</taxon>
    </lineage>
</organism>
<feature type="region of interest" description="Disordered" evidence="2">
    <location>
        <begin position="981"/>
        <end position="1006"/>
    </location>
</feature>
<dbReference type="EMBL" id="CP094670">
    <property type="protein sequence ID" value="UOG77325.1"/>
    <property type="molecule type" value="Genomic_DNA"/>
</dbReference>
<proteinExistence type="predicted"/>
<dbReference type="Gene3D" id="3.20.20.520">
    <property type="entry name" value="Glycosyl hydrolase family 115"/>
    <property type="match status" value="1"/>
</dbReference>
<dbReference type="SUPFAM" id="SSF55545">
    <property type="entry name" value="beta-N-acetylhexosaminidase-like domain"/>
    <property type="match status" value="1"/>
</dbReference>
<dbReference type="PANTHER" id="PTHR37842">
    <property type="match status" value="1"/>
</dbReference>
<evidence type="ECO:0000256" key="3">
    <source>
        <dbReference type="SAM" id="SignalP"/>
    </source>
</evidence>
<feature type="chain" id="PRO_5045267530" evidence="3">
    <location>
        <begin position="24"/>
        <end position="1006"/>
    </location>
</feature>
<keyword evidence="6" id="KW-1185">Reference proteome</keyword>
<dbReference type="PROSITE" id="PS51257">
    <property type="entry name" value="PROKAR_LIPOPROTEIN"/>
    <property type="match status" value="1"/>
</dbReference>
<evidence type="ECO:0000313" key="6">
    <source>
        <dbReference type="Proteomes" id="UP000831113"/>
    </source>
</evidence>
<dbReference type="InterPro" id="IPR029018">
    <property type="entry name" value="Hex-like_dom2"/>
</dbReference>
<dbReference type="Gene3D" id="1.20.58.2150">
    <property type="match status" value="1"/>
</dbReference>
<reference evidence="5 6" key="1">
    <citation type="submission" date="2022-03" db="EMBL/GenBank/DDBJ databases">
        <title>Hymenobactersp. isolated from the air.</title>
        <authorList>
            <person name="Won M."/>
            <person name="Kwon S.-W."/>
        </authorList>
    </citation>
    <scope>NUCLEOTIDE SEQUENCE [LARGE SCALE GENOMIC DNA]</scope>
    <source>
        <strain evidence="5 6">KACC 21982</strain>
        <plasmid evidence="5 6">unnamed1</plasmid>
    </source>
</reference>
<feature type="compositionally biased region" description="Polar residues" evidence="2">
    <location>
        <begin position="994"/>
        <end position="1006"/>
    </location>
</feature>
<name>A0ABY4D6T5_9BACT</name>
<dbReference type="Pfam" id="PF15979">
    <property type="entry name" value="Glyco_hydro_115"/>
    <property type="match status" value="1"/>
</dbReference>
<keyword evidence="1 5" id="KW-0378">Hydrolase</keyword>
<dbReference type="Gene3D" id="2.60.120.1620">
    <property type="match status" value="1"/>
</dbReference>
<feature type="signal peptide" evidence="3">
    <location>
        <begin position="1"/>
        <end position="23"/>
    </location>
</feature>
<dbReference type="Pfam" id="PF17829">
    <property type="entry name" value="GH115_C"/>
    <property type="match status" value="1"/>
</dbReference>
<dbReference type="RefSeq" id="WP_243803054.1">
    <property type="nucleotide sequence ID" value="NZ_CP094670.1"/>
</dbReference>
<geneLocation type="plasmid" evidence="5 6">
    <name>unnamed1</name>
</geneLocation>
<evidence type="ECO:0000256" key="2">
    <source>
        <dbReference type="SAM" id="MobiDB-lite"/>
    </source>
</evidence>
<dbReference type="InterPro" id="IPR042301">
    <property type="entry name" value="GH115_sf"/>
</dbReference>
<dbReference type="InterPro" id="IPR031924">
    <property type="entry name" value="GH115"/>
</dbReference>
<dbReference type="InterPro" id="IPR041437">
    <property type="entry name" value="GH115_C"/>
</dbReference>
<gene>
    <name evidence="5" type="ORF">MTX78_23550</name>
</gene>
<protein>
    <submittedName>
        <fullName evidence="5">Glycosyl hydrolase 115 family protein</fullName>
    </submittedName>
</protein>